<proteinExistence type="predicted"/>
<dbReference type="PROSITE" id="PS50280">
    <property type="entry name" value="SET"/>
    <property type="match status" value="1"/>
</dbReference>
<dbReference type="SUPFAM" id="SSF82199">
    <property type="entry name" value="SET domain"/>
    <property type="match status" value="1"/>
</dbReference>
<accession>A0A1Z4V0B3</accession>
<dbReference type="Pfam" id="PF00856">
    <property type="entry name" value="SET"/>
    <property type="match status" value="1"/>
</dbReference>
<dbReference type="InterPro" id="IPR009207">
    <property type="entry name" value="SET7_MeTrfase"/>
</dbReference>
<dbReference type="KEGG" id="dcm:NIES806_11480"/>
<dbReference type="InterPro" id="IPR001214">
    <property type="entry name" value="SET_dom"/>
</dbReference>
<name>A0A1Z4V0B3_9CYAN</name>
<evidence type="ECO:0000313" key="3">
    <source>
        <dbReference type="Proteomes" id="UP000218702"/>
    </source>
</evidence>
<dbReference type="OrthoDB" id="279507at2"/>
<dbReference type="PIRSF" id="PIRSF022536">
    <property type="entry name" value="A612L_SET"/>
    <property type="match status" value="1"/>
</dbReference>
<protein>
    <submittedName>
        <fullName evidence="2">Nuclear protein SET</fullName>
    </submittedName>
</protein>
<dbReference type="Gene3D" id="2.170.270.10">
    <property type="entry name" value="SET domain"/>
    <property type="match status" value="1"/>
</dbReference>
<dbReference type="EMBL" id="AP018316">
    <property type="protein sequence ID" value="BAZ84948.1"/>
    <property type="molecule type" value="Genomic_DNA"/>
</dbReference>
<dbReference type="InterPro" id="IPR046341">
    <property type="entry name" value="SET_dom_sf"/>
</dbReference>
<feature type="domain" description="SET" evidence="1">
    <location>
        <begin position="1"/>
        <end position="107"/>
    </location>
</feature>
<dbReference type="Proteomes" id="UP000218702">
    <property type="component" value="Chromosome"/>
</dbReference>
<dbReference type="GO" id="GO:0062122">
    <property type="term" value="F:histone H3K37 methyltransferase activity"/>
    <property type="evidence" value="ECO:0007669"/>
    <property type="project" value="InterPro"/>
</dbReference>
<dbReference type="CDD" id="cd10540">
    <property type="entry name" value="SET_SpSet7-like"/>
    <property type="match status" value="1"/>
</dbReference>
<reference evidence="2 3" key="1">
    <citation type="submission" date="2017-06" db="EMBL/GenBank/DDBJ databases">
        <title>Genome sequencing of cyanobaciteial culture collection at National Institute for Environmental Studies (NIES).</title>
        <authorList>
            <person name="Hirose Y."/>
            <person name="Shimura Y."/>
            <person name="Fujisawa T."/>
            <person name="Nakamura Y."/>
            <person name="Kawachi M."/>
        </authorList>
    </citation>
    <scope>NUCLEOTIDE SEQUENCE [LARGE SCALE GENOMIC DNA]</scope>
    <source>
        <strain evidence="2 3">NIES-806</strain>
    </source>
</reference>
<gene>
    <name evidence="2" type="ORF">NIES806_11480</name>
</gene>
<organism evidence="2 3">
    <name type="scientific">Dolichospermum compactum NIES-806</name>
    <dbReference type="NCBI Taxonomy" id="1973481"/>
    <lineage>
        <taxon>Bacteria</taxon>
        <taxon>Bacillati</taxon>
        <taxon>Cyanobacteriota</taxon>
        <taxon>Cyanophyceae</taxon>
        <taxon>Nostocales</taxon>
        <taxon>Aphanizomenonaceae</taxon>
        <taxon>Dolichospermum</taxon>
        <taxon>Dolichospermum compactum</taxon>
    </lineage>
</organism>
<sequence>MLVFRDTETKGRGIFAQQDFAKGDLIETSPVIVIPKQQLKLITKTVLLNYYFGWHGESGAIGLGFASLFNHSYHPNAIYTKNFAKNVIDIIAHQYIREGQEITINYNGQVDDISPVWFDVEE</sequence>
<dbReference type="RefSeq" id="WP_096665071.1">
    <property type="nucleotide sequence ID" value="NZ_AP018316.1"/>
</dbReference>
<evidence type="ECO:0000313" key="2">
    <source>
        <dbReference type="EMBL" id="BAZ84948.1"/>
    </source>
</evidence>
<evidence type="ECO:0000259" key="1">
    <source>
        <dbReference type="PROSITE" id="PS50280"/>
    </source>
</evidence>
<keyword evidence="3" id="KW-1185">Reference proteome</keyword>
<dbReference type="AlphaFoldDB" id="A0A1Z4V0B3"/>